<sequence>ETFDIKSITNIQNKDNKCFHWSILDALHPAGKYENRVSKYKECNNEFNEIFKNLKIEFSVKLKDITKFEKKTNMSINVFTYEDNRNISPLQVCDIEKETHINLFYLSEKNKEHYCLIKNLSRLVVSQITRHCEFGIDKHNIKTISNSEENYISLSNIRYEKIDSITKGKPIFKIVEIRFLDSFRFLSSSLENLANILKPYQFKELSTHYPIQLDLVKGKLAYLYDNMNSPDEETLRNIDQFYSSLTGEHVTQNAYENAKKIWETFKTKNMRDLTILYDKIYVLLLTDIIGNYRAVSLRDFKLNPVIHYYTTPGYT</sequence>
<name>A0A5E4NJD2_9HEMI</name>
<proteinExistence type="predicted"/>
<dbReference type="PANTHER" id="PTHR31511">
    <property type="entry name" value="PROTEIN CBG23764"/>
    <property type="match status" value="1"/>
</dbReference>
<dbReference type="Proteomes" id="UP000325440">
    <property type="component" value="Unassembled WGS sequence"/>
</dbReference>
<dbReference type="PANTHER" id="PTHR31511:SF12">
    <property type="entry name" value="RHO TERMINATION FACTOR N-TERMINAL DOMAIN-CONTAINING PROTEIN"/>
    <property type="match status" value="1"/>
</dbReference>
<evidence type="ECO:0000313" key="1">
    <source>
        <dbReference type="EMBL" id="VVC42481.1"/>
    </source>
</evidence>
<accession>A0A5E4NJD2</accession>
<protein>
    <submittedName>
        <fullName evidence="1">Ribonuclease H-like domain</fullName>
    </submittedName>
</protein>
<evidence type="ECO:0000313" key="2">
    <source>
        <dbReference type="Proteomes" id="UP000325440"/>
    </source>
</evidence>
<organism evidence="1 2">
    <name type="scientific">Cinara cedri</name>
    <dbReference type="NCBI Taxonomy" id="506608"/>
    <lineage>
        <taxon>Eukaryota</taxon>
        <taxon>Metazoa</taxon>
        <taxon>Ecdysozoa</taxon>
        <taxon>Arthropoda</taxon>
        <taxon>Hexapoda</taxon>
        <taxon>Insecta</taxon>
        <taxon>Pterygota</taxon>
        <taxon>Neoptera</taxon>
        <taxon>Paraneoptera</taxon>
        <taxon>Hemiptera</taxon>
        <taxon>Sternorrhyncha</taxon>
        <taxon>Aphidomorpha</taxon>
        <taxon>Aphidoidea</taxon>
        <taxon>Aphididae</taxon>
        <taxon>Lachninae</taxon>
        <taxon>Cinara</taxon>
    </lineage>
</organism>
<dbReference type="OrthoDB" id="6602337at2759"/>
<reference evidence="1 2" key="1">
    <citation type="submission" date="2019-08" db="EMBL/GenBank/DDBJ databases">
        <authorList>
            <person name="Alioto T."/>
            <person name="Alioto T."/>
            <person name="Gomez Garrido J."/>
        </authorList>
    </citation>
    <scope>NUCLEOTIDE SEQUENCE [LARGE SCALE GENOMIC DNA]</scope>
</reference>
<dbReference type="EMBL" id="CABPRJ010001955">
    <property type="protein sequence ID" value="VVC42481.1"/>
    <property type="molecule type" value="Genomic_DNA"/>
</dbReference>
<feature type="non-terminal residue" evidence="1">
    <location>
        <position position="1"/>
    </location>
</feature>
<gene>
    <name evidence="1" type="ORF">CINCED_3A014413</name>
</gene>
<dbReference type="AlphaFoldDB" id="A0A5E4NJD2"/>
<keyword evidence="2" id="KW-1185">Reference proteome</keyword>